<dbReference type="PANTHER" id="PTHR30383:SF19">
    <property type="entry name" value="FIBRONECTIN TYPE-III DOMAIN-CONTAINING PROTEIN"/>
    <property type="match status" value="1"/>
</dbReference>
<feature type="domain" description="SGNH hydrolase-type esterase" evidence="2">
    <location>
        <begin position="10"/>
        <end position="185"/>
    </location>
</feature>
<protein>
    <recommendedName>
        <fullName evidence="2">SGNH hydrolase-type esterase domain-containing protein</fullName>
    </recommendedName>
</protein>
<feature type="region of interest" description="Disordered" evidence="1">
    <location>
        <begin position="208"/>
        <end position="257"/>
    </location>
</feature>
<dbReference type="AlphaFoldDB" id="A0A086SXU9"/>
<dbReference type="SUPFAM" id="SSF52266">
    <property type="entry name" value="SGNH hydrolase"/>
    <property type="match status" value="1"/>
</dbReference>
<dbReference type="Proteomes" id="UP000029964">
    <property type="component" value="Unassembled WGS sequence"/>
</dbReference>
<sequence length="284" mass="31872">MSSRSLRILCFGDSLTSGYCAFGAESHPYSLRLEDRLYGALPRDTHIEVFTSGVPGDLVTNRSFENRLDVELGKRTYDWVIMLGGTNDIGSCRSGQKTFQALQQRWDAVLARGSKVLALTVPECAAKVDWLDEARDELNESILAHKERGFHSFDLRAHIPYHSLTEDQRDDLWDDGLHMTPAGYNRMGQQIADALIRLIQQKEEQQLAKAKSRVKEPAAVKADRPVPDQESGNAKDQEGQQAKAKPRARKSAARKDDVLVFDEETGDAKNISQGYVVVRKRDLE</sequence>
<comment type="caution">
    <text evidence="3">The sequence shown here is derived from an EMBL/GenBank/DDBJ whole genome shotgun (WGS) entry which is preliminary data.</text>
</comment>
<proteinExistence type="predicted"/>
<reference evidence="4" key="1">
    <citation type="journal article" date="2014" name="Genome Announc.">
        <title>Genome sequence and annotation of Acremonium chrysogenum, producer of the beta-lactam antibiotic cephalosporin C.</title>
        <authorList>
            <person name="Terfehr D."/>
            <person name="Dahlmann T.A."/>
            <person name="Specht T."/>
            <person name="Zadra I."/>
            <person name="Kuernsteiner H."/>
            <person name="Kueck U."/>
        </authorList>
    </citation>
    <scope>NUCLEOTIDE SEQUENCE [LARGE SCALE GENOMIC DNA]</scope>
    <source>
        <strain evidence="4">ATCC 11550 / CBS 779.69 / DSM 880 / IAM 14645 / JCM 23072 / IMI 49137</strain>
    </source>
</reference>
<name>A0A086SXU9_HAPC1</name>
<dbReference type="EMBL" id="JPKY01000110">
    <property type="protein sequence ID" value="KFH41931.1"/>
    <property type="molecule type" value="Genomic_DNA"/>
</dbReference>
<evidence type="ECO:0000256" key="1">
    <source>
        <dbReference type="SAM" id="MobiDB-lite"/>
    </source>
</evidence>
<dbReference type="Gene3D" id="3.40.50.1110">
    <property type="entry name" value="SGNH hydrolase"/>
    <property type="match status" value="1"/>
</dbReference>
<evidence type="ECO:0000313" key="4">
    <source>
        <dbReference type="Proteomes" id="UP000029964"/>
    </source>
</evidence>
<evidence type="ECO:0000313" key="3">
    <source>
        <dbReference type="EMBL" id="KFH41931.1"/>
    </source>
</evidence>
<dbReference type="PANTHER" id="PTHR30383">
    <property type="entry name" value="THIOESTERASE 1/PROTEASE 1/LYSOPHOSPHOLIPASE L1"/>
    <property type="match status" value="1"/>
</dbReference>
<evidence type="ECO:0000259" key="2">
    <source>
        <dbReference type="Pfam" id="PF13472"/>
    </source>
</evidence>
<feature type="compositionally biased region" description="Basic and acidic residues" evidence="1">
    <location>
        <begin position="213"/>
        <end position="238"/>
    </location>
</feature>
<dbReference type="CDD" id="cd00229">
    <property type="entry name" value="SGNH_hydrolase"/>
    <property type="match status" value="1"/>
</dbReference>
<accession>A0A086SXU9</accession>
<dbReference type="InterPro" id="IPR051532">
    <property type="entry name" value="Ester_Hydrolysis_Enzymes"/>
</dbReference>
<gene>
    <name evidence="3" type="ORF">ACRE_073530</name>
</gene>
<dbReference type="OrthoDB" id="408760at2759"/>
<dbReference type="GO" id="GO:0004622">
    <property type="term" value="F:phosphatidylcholine lysophospholipase activity"/>
    <property type="evidence" value="ECO:0007669"/>
    <property type="project" value="TreeGrafter"/>
</dbReference>
<organism evidence="3 4">
    <name type="scientific">Hapsidospora chrysogenum (strain ATCC 11550 / CBS 779.69 / DSM 880 / IAM 14645 / JCM 23072 / IMI 49137)</name>
    <name type="common">Acremonium chrysogenum</name>
    <dbReference type="NCBI Taxonomy" id="857340"/>
    <lineage>
        <taxon>Eukaryota</taxon>
        <taxon>Fungi</taxon>
        <taxon>Dikarya</taxon>
        <taxon>Ascomycota</taxon>
        <taxon>Pezizomycotina</taxon>
        <taxon>Sordariomycetes</taxon>
        <taxon>Hypocreomycetidae</taxon>
        <taxon>Hypocreales</taxon>
        <taxon>Bionectriaceae</taxon>
        <taxon>Hapsidospora</taxon>
    </lineage>
</organism>
<dbReference type="InterPro" id="IPR036514">
    <property type="entry name" value="SGNH_hydro_sf"/>
</dbReference>
<dbReference type="InterPro" id="IPR013830">
    <property type="entry name" value="SGNH_hydro"/>
</dbReference>
<dbReference type="Pfam" id="PF13472">
    <property type="entry name" value="Lipase_GDSL_2"/>
    <property type="match status" value="1"/>
</dbReference>
<dbReference type="HOGENOM" id="CLU_065222_1_0_1"/>
<keyword evidence="4" id="KW-1185">Reference proteome</keyword>